<keyword evidence="2" id="KW-1133">Transmembrane helix</keyword>
<evidence type="ECO:0000256" key="1">
    <source>
        <dbReference type="SAM" id="MobiDB-lite"/>
    </source>
</evidence>
<feature type="transmembrane region" description="Helical" evidence="2">
    <location>
        <begin position="179"/>
        <end position="199"/>
    </location>
</feature>
<evidence type="ECO:0000313" key="4">
    <source>
        <dbReference type="Proteomes" id="UP000613160"/>
    </source>
</evidence>
<keyword evidence="2" id="KW-0812">Transmembrane</keyword>
<dbReference type="EMBL" id="BMJJ01000009">
    <property type="protein sequence ID" value="GGD29952.1"/>
    <property type="molecule type" value="Genomic_DNA"/>
</dbReference>
<organism evidence="3 4">
    <name type="scientific">Aureimonas glaciei</name>
    <dbReference type="NCBI Taxonomy" id="1776957"/>
    <lineage>
        <taxon>Bacteria</taxon>
        <taxon>Pseudomonadati</taxon>
        <taxon>Pseudomonadota</taxon>
        <taxon>Alphaproteobacteria</taxon>
        <taxon>Hyphomicrobiales</taxon>
        <taxon>Aurantimonadaceae</taxon>
        <taxon>Aureimonas</taxon>
    </lineage>
</organism>
<evidence type="ECO:0000256" key="2">
    <source>
        <dbReference type="SAM" id="Phobius"/>
    </source>
</evidence>
<name>A0A917DEA6_9HYPH</name>
<reference evidence="3" key="2">
    <citation type="submission" date="2020-09" db="EMBL/GenBank/DDBJ databases">
        <authorList>
            <person name="Sun Q."/>
            <person name="Zhou Y."/>
        </authorList>
    </citation>
    <scope>NUCLEOTIDE SEQUENCE</scope>
    <source>
        <strain evidence="3">CGMCC 1.15493</strain>
    </source>
</reference>
<accession>A0A917DEA6</accession>
<keyword evidence="4" id="KW-1185">Reference proteome</keyword>
<dbReference type="Proteomes" id="UP000613160">
    <property type="component" value="Unassembled WGS sequence"/>
</dbReference>
<evidence type="ECO:0000313" key="3">
    <source>
        <dbReference type="EMBL" id="GGD29952.1"/>
    </source>
</evidence>
<gene>
    <name evidence="3" type="ORF">GCM10011335_36270</name>
</gene>
<keyword evidence="2" id="KW-0472">Membrane</keyword>
<feature type="compositionally biased region" description="Basic and acidic residues" evidence="1">
    <location>
        <begin position="1"/>
        <end position="13"/>
    </location>
</feature>
<proteinExistence type="predicted"/>
<reference evidence="3" key="1">
    <citation type="journal article" date="2014" name="Int. J. Syst. Evol. Microbiol.">
        <title>Complete genome sequence of Corynebacterium casei LMG S-19264T (=DSM 44701T), isolated from a smear-ripened cheese.</title>
        <authorList>
            <consortium name="US DOE Joint Genome Institute (JGI-PGF)"/>
            <person name="Walter F."/>
            <person name="Albersmeier A."/>
            <person name="Kalinowski J."/>
            <person name="Ruckert C."/>
        </authorList>
    </citation>
    <scope>NUCLEOTIDE SEQUENCE</scope>
    <source>
        <strain evidence="3">CGMCC 1.15493</strain>
    </source>
</reference>
<feature type="region of interest" description="Disordered" evidence="1">
    <location>
        <begin position="1"/>
        <end position="21"/>
    </location>
</feature>
<sequence length="368" mass="38619">MSAMEKSLRRALDAGDASDPQFRDSIYTASERALERLLQANPIDEDAAHARRVRLAETINRIEADYFVAFGVAGEEGATEAIDRSNAATPSLPGAAVNHREEEERFVAESEGSLARDDTALPPSWAGGQDDLAADSATPGESIADGPADGLRAGQDATVLSRADEQWRAKPKPSRRRRAFGLAASAVLLALLVGIYWLYGAIVTPLGTQENTAGNTAAGAASAEWISIFDGKQLDAIATPSGGTVDSVTVREEPAVRFAPAAVGGEINVAIGPGVVREIQGRNVRVEVVAGSSDGANREFAIRCLFAGETVCARQRFQTSQARDTFVFDMAVPAGADAAGALAIDPTLAAPAVDLDLYSIRLQTVLEG</sequence>
<comment type="caution">
    <text evidence="3">The sequence shown here is derived from an EMBL/GenBank/DDBJ whole genome shotgun (WGS) entry which is preliminary data.</text>
</comment>
<feature type="compositionally biased region" description="Basic and acidic residues" evidence="1">
    <location>
        <begin position="98"/>
        <end position="119"/>
    </location>
</feature>
<dbReference type="RefSeq" id="WP_188853354.1">
    <property type="nucleotide sequence ID" value="NZ_BMJJ01000009.1"/>
</dbReference>
<protein>
    <submittedName>
        <fullName evidence="3">Uncharacterized protein</fullName>
    </submittedName>
</protein>
<feature type="region of interest" description="Disordered" evidence="1">
    <location>
        <begin position="83"/>
        <end position="151"/>
    </location>
</feature>
<dbReference type="AlphaFoldDB" id="A0A917DEA6"/>